<dbReference type="InterPro" id="IPR001732">
    <property type="entry name" value="UDP-Glc/GDP-Man_DH_N"/>
</dbReference>
<comment type="caution">
    <text evidence="10">The sequence shown here is derived from an EMBL/GenBank/DDBJ whole genome shotgun (WGS) entry which is preliminary data.</text>
</comment>
<dbReference type="InterPro" id="IPR036220">
    <property type="entry name" value="UDP-Glc/GDP-Man_DH_C_sf"/>
</dbReference>
<dbReference type="Gene3D" id="1.20.5.100">
    <property type="entry name" value="Cytochrome c1, transmembrane anchor, C-terminal"/>
    <property type="match status" value="1"/>
</dbReference>
<comment type="similarity">
    <text evidence="2 8">Belongs to the UDP-glucose/GDP-mannose dehydrogenase family.</text>
</comment>
<comment type="pathway">
    <text evidence="1">Nucleotide-sugar biosynthesis; UDP-alpha-D-glucuronate biosynthesis; UDP-alpha-D-glucuronate from UDP-alpha-D-glucose: step 1/1.</text>
</comment>
<dbReference type="Pfam" id="PF03721">
    <property type="entry name" value="UDPG_MGDP_dh_N"/>
    <property type="match status" value="1"/>
</dbReference>
<dbReference type="PIRSF" id="PIRSF500134">
    <property type="entry name" value="UDPglc_DH_bac"/>
    <property type="match status" value="1"/>
</dbReference>
<dbReference type="NCBIfam" id="TIGR03026">
    <property type="entry name" value="NDP-sugDHase"/>
    <property type="match status" value="1"/>
</dbReference>
<keyword evidence="5 8" id="KW-0560">Oxidoreductase</keyword>
<evidence type="ECO:0000256" key="5">
    <source>
        <dbReference type="ARBA" id="ARBA00023002"/>
    </source>
</evidence>
<dbReference type="InterPro" id="IPR008927">
    <property type="entry name" value="6-PGluconate_DH-like_C_sf"/>
</dbReference>
<dbReference type="InterPro" id="IPR017476">
    <property type="entry name" value="UDP-Glc/GDP-Man"/>
</dbReference>
<dbReference type="EMBL" id="JAUJEB010000007">
    <property type="protein sequence ID" value="MDN5215615.1"/>
    <property type="molecule type" value="Genomic_DNA"/>
</dbReference>
<proteinExistence type="inferred from homology"/>
<dbReference type="Gene3D" id="3.40.50.720">
    <property type="entry name" value="NAD(P)-binding Rossmann-like Domain"/>
    <property type="match status" value="2"/>
</dbReference>
<accession>A0ABT8LFS6</accession>
<dbReference type="InterPro" id="IPR036291">
    <property type="entry name" value="NAD(P)-bd_dom_sf"/>
</dbReference>
<dbReference type="PIRSF" id="PIRSF000124">
    <property type="entry name" value="UDPglc_GDPman_dh"/>
    <property type="match status" value="1"/>
</dbReference>
<dbReference type="InterPro" id="IPR028357">
    <property type="entry name" value="UDPglc_DH_bac"/>
</dbReference>
<dbReference type="SUPFAM" id="SSF48179">
    <property type="entry name" value="6-phosphogluconate dehydrogenase C-terminal domain-like"/>
    <property type="match status" value="1"/>
</dbReference>
<dbReference type="InterPro" id="IPR014026">
    <property type="entry name" value="UDP-Glc/GDP-Man_DH_dimer"/>
</dbReference>
<evidence type="ECO:0000256" key="1">
    <source>
        <dbReference type="ARBA" id="ARBA00004701"/>
    </source>
</evidence>
<dbReference type="PANTHER" id="PTHR43750:SF3">
    <property type="entry name" value="UDP-GLUCOSE 6-DEHYDROGENASE TUAD"/>
    <property type="match status" value="1"/>
</dbReference>
<evidence type="ECO:0000259" key="9">
    <source>
        <dbReference type="SMART" id="SM00984"/>
    </source>
</evidence>
<feature type="domain" description="UDP-glucose/GDP-mannose dehydrogenase C-terminal" evidence="9">
    <location>
        <begin position="320"/>
        <end position="427"/>
    </location>
</feature>
<keyword evidence="11" id="KW-1185">Reference proteome</keyword>
<reference evidence="10" key="1">
    <citation type="submission" date="2023-06" db="EMBL/GenBank/DDBJ databases">
        <title>Genomic of Agaribacillus aureum.</title>
        <authorList>
            <person name="Wang G."/>
        </authorList>
    </citation>
    <scope>NUCLEOTIDE SEQUENCE</scope>
    <source>
        <strain evidence="10">BMA12</strain>
    </source>
</reference>
<dbReference type="SMART" id="SM00984">
    <property type="entry name" value="UDPG_MGDP_dh_C"/>
    <property type="match status" value="1"/>
</dbReference>
<evidence type="ECO:0000256" key="2">
    <source>
        <dbReference type="ARBA" id="ARBA00006601"/>
    </source>
</evidence>
<evidence type="ECO:0000313" key="10">
    <source>
        <dbReference type="EMBL" id="MDN5215615.1"/>
    </source>
</evidence>
<protein>
    <recommendedName>
        <fullName evidence="4 8">UDP-glucose 6-dehydrogenase</fullName>
        <ecNumber evidence="3 8">1.1.1.22</ecNumber>
    </recommendedName>
</protein>
<evidence type="ECO:0000313" key="11">
    <source>
        <dbReference type="Proteomes" id="UP001172083"/>
    </source>
</evidence>
<comment type="catalytic activity">
    <reaction evidence="7 8">
        <text>UDP-alpha-D-glucose + 2 NAD(+) + H2O = UDP-alpha-D-glucuronate + 2 NADH + 3 H(+)</text>
        <dbReference type="Rhea" id="RHEA:23596"/>
        <dbReference type="ChEBI" id="CHEBI:15377"/>
        <dbReference type="ChEBI" id="CHEBI:15378"/>
        <dbReference type="ChEBI" id="CHEBI:57540"/>
        <dbReference type="ChEBI" id="CHEBI:57945"/>
        <dbReference type="ChEBI" id="CHEBI:58052"/>
        <dbReference type="ChEBI" id="CHEBI:58885"/>
        <dbReference type="EC" id="1.1.1.22"/>
    </reaction>
</comment>
<keyword evidence="6 8" id="KW-0520">NAD</keyword>
<name>A0ABT8LFS6_9BACT</name>
<organism evidence="10 11">
    <name type="scientific">Agaribacillus aureus</name>
    <dbReference type="NCBI Taxonomy" id="3051825"/>
    <lineage>
        <taxon>Bacteria</taxon>
        <taxon>Pseudomonadati</taxon>
        <taxon>Bacteroidota</taxon>
        <taxon>Cytophagia</taxon>
        <taxon>Cytophagales</taxon>
        <taxon>Splendidivirgaceae</taxon>
        <taxon>Agaribacillus</taxon>
    </lineage>
</organism>
<dbReference type="SUPFAM" id="SSF52413">
    <property type="entry name" value="UDP-glucose/GDP-mannose dehydrogenase C-terminal domain"/>
    <property type="match status" value="1"/>
</dbReference>
<evidence type="ECO:0000256" key="7">
    <source>
        <dbReference type="ARBA" id="ARBA00047473"/>
    </source>
</evidence>
<evidence type="ECO:0000256" key="6">
    <source>
        <dbReference type="ARBA" id="ARBA00023027"/>
    </source>
</evidence>
<dbReference type="InterPro" id="IPR014027">
    <property type="entry name" value="UDP-Glc/GDP-Man_DH_C"/>
</dbReference>
<evidence type="ECO:0000256" key="4">
    <source>
        <dbReference type="ARBA" id="ARBA00015132"/>
    </source>
</evidence>
<dbReference type="PANTHER" id="PTHR43750">
    <property type="entry name" value="UDP-GLUCOSE 6-DEHYDROGENASE TUAD"/>
    <property type="match status" value="1"/>
</dbReference>
<gene>
    <name evidence="10" type="ORF">QQ020_26295</name>
</gene>
<dbReference type="SUPFAM" id="SSF51735">
    <property type="entry name" value="NAD(P)-binding Rossmann-fold domains"/>
    <property type="match status" value="1"/>
</dbReference>
<dbReference type="EC" id="1.1.1.22" evidence="3 8"/>
<dbReference type="Pfam" id="PF00984">
    <property type="entry name" value="UDPG_MGDP_dh"/>
    <property type="match status" value="1"/>
</dbReference>
<dbReference type="RefSeq" id="WP_346760954.1">
    <property type="nucleotide sequence ID" value="NZ_JAUJEB010000007.1"/>
</dbReference>
<evidence type="ECO:0000256" key="3">
    <source>
        <dbReference type="ARBA" id="ARBA00012954"/>
    </source>
</evidence>
<evidence type="ECO:0000256" key="8">
    <source>
        <dbReference type="PIRNR" id="PIRNR000124"/>
    </source>
</evidence>
<dbReference type="Pfam" id="PF03720">
    <property type="entry name" value="UDPG_MGDP_dh_C"/>
    <property type="match status" value="1"/>
</dbReference>
<dbReference type="Proteomes" id="UP001172083">
    <property type="component" value="Unassembled WGS sequence"/>
</dbReference>
<sequence>MARVTIFGAGYVGVPTGAHFARTHRVTIYDPDNNKVENINKVIDNDSDSLHIHEKGLIELLQENHENIVATTDISLALDRPEIIFIAVGTPPNEKGRANLKYVCAAAEQIAKNVKNDCVVLNKSTVPPGTAYLVKEIIDKHLVNDVKISVGSCPEFLAEGTAVEDLRTPDRIVYGCDDTEALDKVTEFFLYLHGRSTLSPMTTLSSEVTKYAANALLATKISFMNSLAILCDAVGANIREVQEGVGKDTRVGRKFLNASMGYGGSCFPKDTSAIAEYGQLFSSPLEIIESTILVNDKTIKYFSEKIIHAFGDDLSDKNFIIWGIGFKARTDDLRESKPVQVARELMDRGAHVHIYDTVKGALENFKVENPSYEGKYSVYHEQYEMVNGNIDGLIIGNEHEKFRNPDVEKLENMRGKYIFDGKNVLNNHLIKSLKRKGFNYRSVGKDTVANAVDKTKLIDFLKNQYMD</sequence>